<dbReference type="InterPro" id="IPR011102">
    <property type="entry name" value="Sig_transdc_His_kinase_HWE"/>
</dbReference>
<dbReference type="PROSITE" id="PS50839">
    <property type="entry name" value="CHASE"/>
    <property type="match status" value="1"/>
</dbReference>
<dbReference type="InterPro" id="IPR006189">
    <property type="entry name" value="CHASE_dom"/>
</dbReference>
<sequence>MERVREWPALTWPAIVAAVGLAATLSGTYMMEQGRQARESLRFDAIVDQANEAVANRLDTYMAVLRAGAGLFAASTDVSAGEFRAFAQRVELTRRYPGIQGIGYTKRAPAGGERELISYMRAEGVPDAPLRPPGYGEFYAILYLEPLDFVNRRALGFNMYAFPVRREAMDRARDTGLPALSGKVEVIEEVEAKRQAGFLIYEPVYRGGNVPDTVAERRERLEGFVYAPFQAGDLLGSVLPAAKGVGLDYAVYDGSPSVSTLLSQSPDAAAQRGGLVATRTLDIAGRTWTIIYRARADYDHGADRWVSLAFIVGGLLATTLVSLATWRQVKARLAAEREIVARIAAEARQKLLLDELNHRVKNTLATVQSIAAQSLRHGADVGSVRKSFEARLIALSQAHNLLTRDNWTGVSLAELIESELSPYGGDHGERLIVTGQAVWLPPNTAVALGMAFHELATNAVKYGALANEDGRVQVTWTLAPGAGPRQIRIVWREIGGPPVSPPDRRGFGTRVIVGGLAHQLDGVVDLDFAHEGVVCTIVFTLPAAGVEEDILDLGSAA</sequence>
<reference evidence="14 15" key="1">
    <citation type="submission" date="2020-08" db="EMBL/GenBank/DDBJ databases">
        <title>Genomic Encyclopedia of Type Strains, Phase IV (KMG-IV): sequencing the most valuable type-strain genomes for metagenomic binning, comparative biology and taxonomic classification.</title>
        <authorList>
            <person name="Goeker M."/>
        </authorList>
    </citation>
    <scope>NUCLEOTIDE SEQUENCE [LARGE SCALE GENOMIC DNA]</scope>
    <source>
        <strain evidence="14 15">DSM 21793</strain>
    </source>
</reference>
<gene>
    <name evidence="14" type="ORF">GGQ61_000112</name>
</gene>
<organism evidence="14 15">
    <name type="scientific">Phenylobacterium haematophilum</name>
    <dbReference type="NCBI Taxonomy" id="98513"/>
    <lineage>
        <taxon>Bacteria</taxon>
        <taxon>Pseudomonadati</taxon>
        <taxon>Pseudomonadota</taxon>
        <taxon>Alphaproteobacteria</taxon>
        <taxon>Caulobacterales</taxon>
        <taxon>Caulobacteraceae</taxon>
        <taxon>Phenylobacterium</taxon>
    </lineage>
</organism>
<keyword evidence="8 14" id="KW-0418">Kinase</keyword>
<dbReference type="Gene3D" id="3.30.450.350">
    <property type="entry name" value="CHASE domain"/>
    <property type="match status" value="1"/>
</dbReference>
<evidence type="ECO:0000256" key="6">
    <source>
        <dbReference type="ARBA" id="ARBA00022692"/>
    </source>
</evidence>
<dbReference type="GO" id="GO:0016020">
    <property type="term" value="C:membrane"/>
    <property type="evidence" value="ECO:0007669"/>
    <property type="project" value="UniProtKB-SubCell"/>
</dbReference>
<dbReference type="PANTHER" id="PTHR41523:SF7">
    <property type="entry name" value="HISTIDINE KINASE"/>
    <property type="match status" value="1"/>
</dbReference>
<dbReference type="GO" id="GO:0007165">
    <property type="term" value="P:signal transduction"/>
    <property type="evidence" value="ECO:0007669"/>
    <property type="project" value="UniProtKB-ARBA"/>
</dbReference>
<evidence type="ECO:0000313" key="14">
    <source>
        <dbReference type="EMBL" id="MBB3889415.1"/>
    </source>
</evidence>
<dbReference type="Pfam" id="PF07536">
    <property type="entry name" value="HWE_HK"/>
    <property type="match status" value="1"/>
</dbReference>
<dbReference type="EMBL" id="JACIDK010000001">
    <property type="protein sequence ID" value="MBB3889415.1"/>
    <property type="molecule type" value="Genomic_DNA"/>
</dbReference>
<dbReference type="SMART" id="SM01079">
    <property type="entry name" value="CHASE"/>
    <property type="match status" value="1"/>
</dbReference>
<evidence type="ECO:0000256" key="11">
    <source>
        <dbReference type="ARBA" id="ARBA00023136"/>
    </source>
</evidence>
<keyword evidence="4" id="KW-0597">Phosphoprotein</keyword>
<evidence type="ECO:0000256" key="9">
    <source>
        <dbReference type="ARBA" id="ARBA00022840"/>
    </source>
</evidence>
<evidence type="ECO:0000256" key="1">
    <source>
        <dbReference type="ARBA" id="ARBA00000085"/>
    </source>
</evidence>
<feature type="transmembrane region" description="Helical" evidence="12">
    <location>
        <begin position="12"/>
        <end position="31"/>
    </location>
</feature>
<evidence type="ECO:0000256" key="7">
    <source>
        <dbReference type="ARBA" id="ARBA00022741"/>
    </source>
</evidence>
<dbReference type="Pfam" id="PF03924">
    <property type="entry name" value="CHASE"/>
    <property type="match status" value="1"/>
</dbReference>
<feature type="transmembrane region" description="Helical" evidence="12">
    <location>
        <begin position="305"/>
        <end position="326"/>
    </location>
</feature>
<keyword evidence="7" id="KW-0547">Nucleotide-binding</keyword>
<comment type="subcellular location">
    <subcellularLocation>
        <location evidence="2">Membrane</location>
    </subcellularLocation>
</comment>
<dbReference type="AlphaFoldDB" id="A0A839ZSP0"/>
<evidence type="ECO:0000256" key="3">
    <source>
        <dbReference type="ARBA" id="ARBA00012438"/>
    </source>
</evidence>
<keyword evidence="15" id="KW-1185">Reference proteome</keyword>
<evidence type="ECO:0000259" key="13">
    <source>
        <dbReference type="PROSITE" id="PS50839"/>
    </source>
</evidence>
<keyword evidence="6 12" id="KW-0812">Transmembrane</keyword>
<dbReference type="GO" id="GO:0005524">
    <property type="term" value="F:ATP binding"/>
    <property type="evidence" value="ECO:0007669"/>
    <property type="project" value="UniProtKB-KW"/>
</dbReference>
<dbReference type="Proteomes" id="UP000530564">
    <property type="component" value="Unassembled WGS sequence"/>
</dbReference>
<keyword evidence="5" id="KW-0808">Transferase</keyword>
<comment type="caution">
    <text evidence="14">The sequence shown here is derived from an EMBL/GenBank/DDBJ whole genome shotgun (WGS) entry which is preliminary data.</text>
</comment>
<proteinExistence type="predicted"/>
<dbReference type="InterPro" id="IPR036890">
    <property type="entry name" value="HATPase_C_sf"/>
</dbReference>
<keyword evidence="11 12" id="KW-0472">Membrane</keyword>
<accession>A0A839ZSP0</accession>
<dbReference type="PANTHER" id="PTHR41523">
    <property type="entry name" value="TWO-COMPONENT SYSTEM SENSOR PROTEIN"/>
    <property type="match status" value="1"/>
</dbReference>
<comment type="catalytic activity">
    <reaction evidence="1">
        <text>ATP + protein L-histidine = ADP + protein N-phospho-L-histidine.</text>
        <dbReference type="EC" id="2.7.13.3"/>
    </reaction>
</comment>
<dbReference type="GO" id="GO:0004673">
    <property type="term" value="F:protein histidine kinase activity"/>
    <property type="evidence" value="ECO:0007669"/>
    <property type="project" value="UniProtKB-EC"/>
</dbReference>
<feature type="domain" description="CHASE" evidence="13">
    <location>
        <begin position="137"/>
        <end position="291"/>
    </location>
</feature>
<dbReference type="Gene3D" id="3.30.565.10">
    <property type="entry name" value="Histidine kinase-like ATPase, C-terminal domain"/>
    <property type="match status" value="1"/>
</dbReference>
<protein>
    <recommendedName>
        <fullName evidence="3">histidine kinase</fullName>
        <ecNumber evidence="3">2.7.13.3</ecNumber>
    </recommendedName>
</protein>
<keyword evidence="9" id="KW-0067">ATP-binding</keyword>
<dbReference type="SMART" id="SM00911">
    <property type="entry name" value="HWE_HK"/>
    <property type="match status" value="1"/>
</dbReference>
<dbReference type="EC" id="2.7.13.3" evidence="3"/>
<keyword evidence="10 12" id="KW-1133">Transmembrane helix</keyword>
<evidence type="ECO:0000313" key="15">
    <source>
        <dbReference type="Proteomes" id="UP000530564"/>
    </source>
</evidence>
<dbReference type="InterPro" id="IPR042240">
    <property type="entry name" value="CHASE_sf"/>
</dbReference>
<name>A0A839ZSP0_9CAUL</name>
<evidence type="ECO:0000256" key="5">
    <source>
        <dbReference type="ARBA" id="ARBA00022679"/>
    </source>
</evidence>
<evidence type="ECO:0000256" key="2">
    <source>
        <dbReference type="ARBA" id="ARBA00004370"/>
    </source>
</evidence>
<evidence type="ECO:0000256" key="10">
    <source>
        <dbReference type="ARBA" id="ARBA00022989"/>
    </source>
</evidence>
<evidence type="ECO:0000256" key="12">
    <source>
        <dbReference type="SAM" id="Phobius"/>
    </source>
</evidence>
<evidence type="ECO:0000256" key="8">
    <source>
        <dbReference type="ARBA" id="ARBA00022777"/>
    </source>
</evidence>
<evidence type="ECO:0000256" key="4">
    <source>
        <dbReference type="ARBA" id="ARBA00022553"/>
    </source>
</evidence>
<dbReference type="SUPFAM" id="SSF55874">
    <property type="entry name" value="ATPase domain of HSP90 chaperone/DNA topoisomerase II/histidine kinase"/>
    <property type="match status" value="1"/>
</dbReference>